<feature type="binding site" evidence="6">
    <location>
        <begin position="329"/>
        <end position="333"/>
    </location>
    <ligand>
        <name>ATP</name>
        <dbReference type="ChEBI" id="CHEBI:30616"/>
    </ligand>
</feature>
<feature type="site" description="Transition state stabilizer" evidence="6">
    <location>
        <position position="240"/>
    </location>
</feature>
<comment type="catalytic activity">
    <reaction evidence="6">
        <text>acetate + ATP = acetyl phosphate + ADP</text>
        <dbReference type="Rhea" id="RHEA:11352"/>
        <dbReference type="ChEBI" id="CHEBI:22191"/>
        <dbReference type="ChEBI" id="CHEBI:30089"/>
        <dbReference type="ChEBI" id="CHEBI:30616"/>
        <dbReference type="ChEBI" id="CHEBI:456216"/>
        <dbReference type="EC" id="2.7.2.1"/>
    </reaction>
</comment>
<evidence type="ECO:0000313" key="9">
    <source>
        <dbReference type="Proteomes" id="UP000280668"/>
    </source>
</evidence>
<keyword evidence="3 6" id="KW-0547">Nucleotide-binding</keyword>
<dbReference type="Pfam" id="PF00871">
    <property type="entry name" value="Acetate_kinase"/>
    <property type="match status" value="1"/>
</dbReference>
<dbReference type="InterPro" id="IPR043129">
    <property type="entry name" value="ATPase_NBD"/>
</dbReference>
<evidence type="ECO:0000256" key="2">
    <source>
        <dbReference type="ARBA" id="ARBA00022679"/>
    </source>
</evidence>
<keyword evidence="6" id="KW-0963">Cytoplasm</keyword>
<dbReference type="Proteomes" id="UP000280668">
    <property type="component" value="Unassembled WGS sequence"/>
</dbReference>
<dbReference type="PRINTS" id="PR00471">
    <property type="entry name" value="ACETATEKNASE"/>
</dbReference>
<dbReference type="NCBIfam" id="TIGR00016">
    <property type="entry name" value="ackA"/>
    <property type="match status" value="1"/>
</dbReference>
<feature type="binding site" evidence="6">
    <location>
        <position position="385"/>
    </location>
    <ligand>
        <name>Mg(2+)</name>
        <dbReference type="ChEBI" id="CHEBI:18420"/>
    </ligand>
</feature>
<dbReference type="CDD" id="cd24010">
    <property type="entry name" value="ASKHA_NBD_AcK_PK"/>
    <property type="match status" value="1"/>
</dbReference>
<feature type="binding site" evidence="6">
    <location>
        <position position="92"/>
    </location>
    <ligand>
        <name>substrate</name>
    </ligand>
</feature>
<dbReference type="EC" id="2.7.2.1" evidence="6"/>
<evidence type="ECO:0000256" key="5">
    <source>
        <dbReference type="ARBA" id="ARBA00022840"/>
    </source>
</evidence>
<feature type="active site" description="Proton donor/acceptor" evidence="6">
    <location>
        <position position="149"/>
    </location>
</feature>
<keyword evidence="2 6" id="KW-0808">Transferase</keyword>
<dbReference type="GO" id="GO:0005524">
    <property type="term" value="F:ATP binding"/>
    <property type="evidence" value="ECO:0007669"/>
    <property type="project" value="UniProtKB-KW"/>
</dbReference>
<dbReference type="InterPro" id="IPR004372">
    <property type="entry name" value="Ac/propionate_kinase"/>
</dbReference>
<evidence type="ECO:0000256" key="1">
    <source>
        <dbReference type="ARBA" id="ARBA00008748"/>
    </source>
</evidence>
<dbReference type="InterPro" id="IPR023865">
    <property type="entry name" value="Aliphatic_acid_kinase_CS"/>
</dbReference>
<keyword evidence="5 6" id="KW-0067">ATP-binding</keyword>
<feature type="binding site" evidence="6">
    <location>
        <begin position="207"/>
        <end position="211"/>
    </location>
    <ligand>
        <name>ATP</name>
        <dbReference type="ChEBI" id="CHEBI:30616"/>
    </ligand>
</feature>
<dbReference type="InterPro" id="IPR000890">
    <property type="entry name" value="Aliphatic_acid_kin_short-chain"/>
</dbReference>
<dbReference type="UniPathway" id="UPA00340">
    <property type="reaction ID" value="UER00458"/>
</dbReference>
<dbReference type="PROSITE" id="PS01076">
    <property type="entry name" value="ACETATE_KINASE_2"/>
    <property type="match status" value="1"/>
</dbReference>
<dbReference type="GO" id="GO:0005737">
    <property type="term" value="C:cytoplasm"/>
    <property type="evidence" value="ECO:0007669"/>
    <property type="project" value="UniProtKB-SubCell"/>
</dbReference>
<sequence length="397" mass="41974">MSAAGTVLVINSGSSSIKYQLLDPRSGVVLAAGLVEKIGEGEAQVKHTAGAETTRQTREIADHEAGLRVVLELFGQIGPDLSGAGIVAVGHRVVQGGRRYSAPVLIDQAVEQEIERLSPVAPLHNPPNLAGIRVARELLPDVPHVAVFDTAFFHDLPTAAATYALNKEVAEAHRIRRYGAHGTSHQYVSEQVSATLGREDLRQIVLHLGNGCSASAVVGGRAVDTSMGLTPLEGLVMGTRTGDIDPAVTFHLVRNAGLSMAEIDDLYNKQSGLKGLGGHNDMRVIEELAEQGEPDASLALDVYVHRLRKYVGAYAAVMGGLDALAFSAGVGENSPIVRRRALHGLEFLGVALDEDRNEAVQRDGSIQVISAEGSEVTVLVVPTNEELSIAQQALAVI</sequence>
<keyword evidence="6" id="KW-0479">Metal-binding</keyword>
<feature type="binding site" evidence="6">
    <location>
        <position position="11"/>
    </location>
    <ligand>
        <name>Mg(2+)</name>
        <dbReference type="ChEBI" id="CHEBI:18420"/>
    </ligand>
</feature>
<dbReference type="PIRSF" id="PIRSF000722">
    <property type="entry name" value="Acetate_prop_kin"/>
    <property type="match status" value="1"/>
</dbReference>
<reference evidence="8 9" key="1">
    <citation type="submission" date="2018-11" db="EMBL/GenBank/DDBJ databases">
        <title>Sequencing the genomes of 1000 actinobacteria strains.</title>
        <authorList>
            <person name="Klenk H.-P."/>
        </authorList>
    </citation>
    <scope>NUCLEOTIDE SEQUENCE [LARGE SCALE GENOMIC DNA]</scope>
    <source>
        <strain evidence="8 9">DSM 11294</strain>
    </source>
</reference>
<comment type="pathway">
    <text evidence="6">Metabolic intermediate biosynthesis; acetyl-CoA biosynthesis; acetyl-CoA from acetate: step 1/2.</text>
</comment>
<dbReference type="GO" id="GO:0006083">
    <property type="term" value="P:acetate metabolic process"/>
    <property type="evidence" value="ECO:0007669"/>
    <property type="project" value="TreeGrafter"/>
</dbReference>
<feature type="binding site" evidence="6">
    <location>
        <begin position="281"/>
        <end position="283"/>
    </location>
    <ligand>
        <name>ATP</name>
        <dbReference type="ChEBI" id="CHEBI:30616"/>
    </ligand>
</feature>
<name>A0A3N2BED9_9MICO</name>
<protein>
    <recommendedName>
        <fullName evidence="6">Acetate kinase</fullName>
        <ecNumber evidence="6">2.7.2.1</ecNumber>
    </recommendedName>
    <alternativeName>
        <fullName evidence="6">Acetokinase</fullName>
    </alternativeName>
</protein>
<dbReference type="GO" id="GO:0008776">
    <property type="term" value="F:acetate kinase activity"/>
    <property type="evidence" value="ECO:0007669"/>
    <property type="project" value="UniProtKB-UniRule"/>
</dbReference>
<organism evidence="8 9">
    <name type="scientific">Bogoriella caseilytica</name>
    <dbReference type="NCBI Taxonomy" id="56055"/>
    <lineage>
        <taxon>Bacteria</taxon>
        <taxon>Bacillati</taxon>
        <taxon>Actinomycetota</taxon>
        <taxon>Actinomycetes</taxon>
        <taxon>Micrococcales</taxon>
        <taxon>Bogoriellaceae</taxon>
        <taxon>Bogoriella</taxon>
    </lineage>
</organism>
<dbReference type="PANTHER" id="PTHR21060:SF15">
    <property type="entry name" value="ACETATE KINASE-RELATED"/>
    <property type="match status" value="1"/>
</dbReference>
<comment type="caution">
    <text evidence="8">The sequence shown here is derived from an EMBL/GenBank/DDBJ whole genome shotgun (WGS) entry which is preliminary data.</text>
</comment>
<feature type="site" description="Transition state stabilizer" evidence="6">
    <location>
        <position position="181"/>
    </location>
</feature>
<evidence type="ECO:0000313" key="8">
    <source>
        <dbReference type="EMBL" id="ROR73616.1"/>
    </source>
</evidence>
<keyword evidence="6" id="KW-0460">Magnesium</keyword>
<evidence type="ECO:0000256" key="7">
    <source>
        <dbReference type="RuleBase" id="RU003835"/>
    </source>
</evidence>
<keyword evidence="9" id="KW-1185">Reference proteome</keyword>
<dbReference type="PROSITE" id="PS01075">
    <property type="entry name" value="ACETATE_KINASE_1"/>
    <property type="match status" value="1"/>
</dbReference>
<evidence type="ECO:0000256" key="3">
    <source>
        <dbReference type="ARBA" id="ARBA00022741"/>
    </source>
</evidence>
<dbReference type="GO" id="GO:0000287">
    <property type="term" value="F:magnesium ion binding"/>
    <property type="evidence" value="ECO:0007669"/>
    <property type="project" value="UniProtKB-UniRule"/>
</dbReference>
<comment type="function">
    <text evidence="6">Catalyzes the formation of acetyl phosphate from acetate and ATP. Can also catalyze the reverse reaction.</text>
</comment>
<dbReference type="Gene3D" id="3.30.420.40">
    <property type="match status" value="2"/>
</dbReference>
<gene>
    <name evidence="6" type="primary">ackA</name>
    <name evidence="8" type="ORF">EDD31_2003</name>
</gene>
<accession>A0A3N2BED9</accession>
<comment type="subcellular location">
    <subcellularLocation>
        <location evidence="6">Cytoplasm</location>
    </subcellularLocation>
</comment>
<comment type="subunit">
    <text evidence="6">Homodimer.</text>
</comment>
<keyword evidence="4 6" id="KW-0418">Kinase</keyword>
<dbReference type="PANTHER" id="PTHR21060">
    <property type="entry name" value="ACETATE KINASE"/>
    <property type="match status" value="1"/>
</dbReference>
<comment type="cofactor">
    <cofactor evidence="6">
        <name>Mg(2+)</name>
        <dbReference type="ChEBI" id="CHEBI:18420"/>
    </cofactor>
    <cofactor evidence="6">
        <name>Mn(2+)</name>
        <dbReference type="ChEBI" id="CHEBI:29035"/>
    </cofactor>
    <text evidence="6">Mg(2+). Can also accept Mn(2+).</text>
</comment>
<dbReference type="GO" id="GO:0006085">
    <property type="term" value="P:acetyl-CoA biosynthetic process"/>
    <property type="evidence" value="ECO:0007669"/>
    <property type="project" value="UniProtKB-UniRule"/>
</dbReference>
<dbReference type="RefSeq" id="WP_245991110.1">
    <property type="nucleotide sequence ID" value="NZ_RKHK01000001.1"/>
</dbReference>
<dbReference type="HAMAP" id="MF_00020">
    <property type="entry name" value="Acetate_kinase"/>
    <property type="match status" value="1"/>
</dbReference>
<proteinExistence type="inferred from homology"/>
<dbReference type="EMBL" id="RKHK01000001">
    <property type="protein sequence ID" value="ROR73616.1"/>
    <property type="molecule type" value="Genomic_DNA"/>
</dbReference>
<dbReference type="AlphaFoldDB" id="A0A3N2BED9"/>
<dbReference type="SUPFAM" id="SSF53067">
    <property type="entry name" value="Actin-like ATPase domain"/>
    <property type="match status" value="2"/>
</dbReference>
<comment type="similarity">
    <text evidence="1 6 7">Belongs to the acetokinase family.</text>
</comment>
<evidence type="ECO:0000256" key="4">
    <source>
        <dbReference type="ARBA" id="ARBA00022777"/>
    </source>
</evidence>
<feature type="binding site" evidence="6">
    <location>
        <position position="18"/>
    </location>
    <ligand>
        <name>ATP</name>
        <dbReference type="ChEBI" id="CHEBI:30616"/>
    </ligand>
</feature>
<evidence type="ECO:0000256" key="6">
    <source>
        <dbReference type="HAMAP-Rule" id="MF_00020"/>
    </source>
</evidence>